<dbReference type="GO" id="GO:0032543">
    <property type="term" value="P:mitochondrial translation"/>
    <property type="evidence" value="ECO:0007669"/>
    <property type="project" value="TreeGrafter"/>
</dbReference>
<comment type="caution">
    <text evidence="10">The sequence shown here is derived from an EMBL/GenBank/DDBJ whole genome shotgun (WGS) entry which is preliminary data.</text>
</comment>
<evidence type="ECO:0000256" key="7">
    <source>
        <dbReference type="ARBA" id="ARBA00035249"/>
    </source>
</evidence>
<organism evidence="10 11">
    <name type="scientific">Paralvinella palmiformis</name>
    <dbReference type="NCBI Taxonomy" id="53620"/>
    <lineage>
        <taxon>Eukaryota</taxon>
        <taxon>Metazoa</taxon>
        <taxon>Spiralia</taxon>
        <taxon>Lophotrochozoa</taxon>
        <taxon>Annelida</taxon>
        <taxon>Polychaeta</taxon>
        <taxon>Sedentaria</taxon>
        <taxon>Canalipalpata</taxon>
        <taxon>Terebellida</taxon>
        <taxon>Terebelliformia</taxon>
        <taxon>Alvinellidae</taxon>
        <taxon>Paralvinella</taxon>
    </lineage>
</organism>
<dbReference type="PANTHER" id="PTHR46685">
    <property type="entry name" value="28S RIBOSOMAL PROTEIN S15, MITOCHONDRIAL"/>
    <property type="match status" value="1"/>
</dbReference>
<dbReference type="Pfam" id="PF00312">
    <property type="entry name" value="Ribosomal_S15"/>
    <property type="match status" value="1"/>
</dbReference>
<evidence type="ECO:0000256" key="8">
    <source>
        <dbReference type="ARBA" id="ARBA00035528"/>
    </source>
</evidence>
<dbReference type="PANTHER" id="PTHR46685:SF1">
    <property type="entry name" value="SMALL RIBOSOMAL SUBUNIT PROTEIN US15M"/>
    <property type="match status" value="1"/>
</dbReference>
<evidence type="ECO:0000313" key="10">
    <source>
        <dbReference type="EMBL" id="KAK2160434.1"/>
    </source>
</evidence>
<keyword evidence="3" id="KW-0809">Transit peptide</keyword>
<dbReference type="Gene3D" id="1.10.287.10">
    <property type="entry name" value="S15/NS1, RNA-binding"/>
    <property type="match status" value="1"/>
</dbReference>
<comment type="subcellular location">
    <subcellularLocation>
        <location evidence="1">Mitochondrion</location>
    </subcellularLocation>
</comment>
<dbReference type="SUPFAM" id="SSF47060">
    <property type="entry name" value="S15/NS1 RNA-binding domain"/>
    <property type="match status" value="1"/>
</dbReference>
<name>A0AAD9NAU7_9ANNE</name>
<dbReference type="InterPro" id="IPR009068">
    <property type="entry name" value="uS15_NS1_RNA-bd_sf"/>
</dbReference>
<keyword evidence="4" id="KW-0689">Ribosomal protein</keyword>
<evidence type="ECO:0000256" key="3">
    <source>
        <dbReference type="ARBA" id="ARBA00022946"/>
    </source>
</evidence>
<evidence type="ECO:0000256" key="1">
    <source>
        <dbReference type="ARBA" id="ARBA00004173"/>
    </source>
</evidence>
<dbReference type="InterPro" id="IPR000589">
    <property type="entry name" value="Ribosomal_uS15"/>
</dbReference>
<proteinExistence type="inferred from homology"/>
<reference evidence="10" key="1">
    <citation type="journal article" date="2023" name="Mol. Biol. Evol.">
        <title>Third-Generation Sequencing Reveals the Adaptive Role of the Epigenome in Three Deep-Sea Polychaetes.</title>
        <authorList>
            <person name="Perez M."/>
            <person name="Aroh O."/>
            <person name="Sun Y."/>
            <person name="Lan Y."/>
            <person name="Juniper S.K."/>
            <person name="Young C.R."/>
            <person name="Angers B."/>
            <person name="Qian P.Y."/>
        </authorList>
    </citation>
    <scope>NUCLEOTIDE SEQUENCE</scope>
    <source>
        <strain evidence="10">P08H-3</strain>
    </source>
</reference>
<dbReference type="GO" id="GO:0003723">
    <property type="term" value="F:RNA binding"/>
    <property type="evidence" value="ECO:0007669"/>
    <property type="project" value="TreeGrafter"/>
</dbReference>
<comment type="similarity">
    <text evidence="2">Belongs to the universal ribosomal protein uS15 family.</text>
</comment>
<dbReference type="AlphaFoldDB" id="A0AAD9NAU7"/>
<dbReference type="EMBL" id="JAODUP010000133">
    <property type="protein sequence ID" value="KAK2160434.1"/>
    <property type="molecule type" value="Genomic_DNA"/>
</dbReference>
<sequence length="303" mass="35926">MSLHYGHCQRKRHTFVDSFMYGLDSVQKRFYNSKKTLKIPPTKVLNFDYGGDLVYDDYPLDLKEPKLELDGAQQLQHVDDLTKRLLSVEFGDGQDKLKRRIHDLVSKVQEHPLDIRSLEVIIAYQTVAIRNQIRHVLNFRKDKAAKTLLILRIQARKKHLRRLRSRDYEKFCWLCEELQMKYVPIPQYNRKPSKAATIKKTARQAALKQMFQKMHEFKLKLKEEKDEFLQLKQKELERIEKELEELQLEEDSHLLHVINVMKNGSILDLDGPPKPLKSRRDMILEHKFKLAEVISKEREAKAS</sequence>
<evidence type="ECO:0000256" key="4">
    <source>
        <dbReference type="ARBA" id="ARBA00022980"/>
    </source>
</evidence>
<keyword evidence="5" id="KW-0496">Mitochondrion</keyword>
<feature type="coiled-coil region" evidence="9">
    <location>
        <begin position="207"/>
        <end position="256"/>
    </location>
</feature>
<dbReference type="GO" id="GO:0005763">
    <property type="term" value="C:mitochondrial small ribosomal subunit"/>
    <property type="evidence" value="ECO:0007669"/>
    <property type="project" value="TreeGrafter"/>
</dbReference>
<evidence type="ECO:0000256" key="9">
    <source>
        <dbReference type="SAM" id="Coils"/>
    </source>
</evidence>
<keyword evidence="11" id="KW-1185">Reference proteome</keyword>
<evidence type="ECO:0000313" key="11">
    <source>
        <dbReference type="Proteomes" id="UP001208570"/>
    </source>
</evidence>
<gene>
    <name evidence="10" type="ORF">LSH36_133g02008</name>
</gene>
<evidence type="ECO:0000256" key="5">
    <source>
        <dbReference type="ARBA" id="ARBA00023128"/>
    </source>
</evidence>
<dbReference type="SMART" id="SM01387">
    <property type="entry name" value="Ribosomal_S15"/>
    <property type="match status" value="1"/>
</dbReference>
<dbReference type="Proteomes" id="UP001208570">
    <property type="component" value="Unassembled WGS sequence"/>
</dbReference>
<keyword evidence="6" id="KW-0687">Ribonucleoprotein</keyword>
<accession>A0AAD9NAU7</accession>
<protein>
    <recommendedName>
        <fullName evidence="7">Small ribosomal subunit protein uS15m</fullName>
    </recommendedName>
    <alternativeName>
        <fullName evidence="8">28S ribosomal protein S15, mitochondrial</fullName>
    </alternativeName>
</protein>
<evidence type="ECO:0000256" key="2">
    <source>
        <dbReference type="ARBA" id="ARBA00008434"/>
    </source>
</evidence>
<dbReference type="InterPro" id="IPR052137">
    <property type="entry name" value="uS15_ribosomal"/>
</dbReference>
<dbReference type="GO" id="GO:0003735">
    <property type="term" value="F:structural constituent of ribosome"/>
    <property type="evidence" value="ECO:0007669"/>
    <property type="project" value="InterPro"/>
</dbReference>
<keyword evidence="9" id="KW-0175">Coiled coil</keyword>
<evidence type="ECO:0000256" key="6">
    <source>
        <dbReference type="ARBA" id="ARBA00023274"/>
    </source>
</evidence>